<feature type="active site" description="Proton acceptor" evidence="6">
    <location>
        <position position="285"/>
    </location>
</feature>
<dbReference type="CDD" id="cd02809">
    <property type="entry name" value="alpha_hydroxyacid_oxid_FMN"/>
    <property type="match status" value="1"/>
</dbReference>
<evidence type="ECO:0000313" key="9">
    <source>
        <dbReference type="EMBL" id="NYT38820.1"/>
    </source>
</evidence>
<dbReference type="Proteomes" id="UP000580517">
    <property type="component" value="Unassembled WGS sequence"/>
</dbReference>
<dbReference type="InterPro" id="IPR008259">
    <property type="entry name" value="FMN_hydac_DH_AS"/>
</dbReference>
<evidence type="ECO:0000256" key="6">
    <source>
        <dbReference type="PIRSR" id="PIRSR000138-1"/>
    </source>
</evidence>
<evidence type="ECO:0000259" key="8">
    <source>
        <dbReference type="PROSITE" id="PS51349"/>
    </source>
</evidence>
<feature type="binding site" evidence="7">
    <location>
        <position position="114"/>
    </location>
    <ligand>
        <name>FMN</name>
        <dbReference type="ChEBI" id="CHEBI:58210"/>
    </ligand>
</feature>
<dbReference type="InterPro" id="IPR000262">
    <property type="entry name" value="FMN-dep_DH"/>
</dbReference>
<evidence type="ECO:0000313" key="10">
    <source>
        <dbReference type="Proteomes" id="UP000580517"/>
    </source>
</evidence>
<name>A0A853FJA2_9BURK</name>
<protein>
    <submittedName>
        <fullName evidence="9">Alpha-hydroxy-acid oxidizing protein</fullName>
    </submittedName>
</protein>
<feature type="binding site" evidence="7">
    <location>
        <position position="32"/>
    </location>
    <ligand>
        <name>glyoxylate</name>
        <dbReference type="ChEBI" id="CHEBI:36655"/>
    </ligand>
</feature>
<feature type="binding site" evidence="7">
    <location>
        <position position="136"/>
    </location>
    <ligand>
        <name>glyoxylate</name>
        <dbReference type="ChEBI" id="CHEBI:36655"/>
    </ligand>
</feature>
<sequence length="398" mass="43305">MLYPQRRLARLLCLDDFEKAAQSYLPRRLFAYVSGAAETNFSFEDNRASFRELGFVPRVLNDVSQVATRTSLWDRTYSGPVGIAPMGLSAVTAYRGDAVLAQAGTARGIPMIMSGSSLMRLEDVAPIGPDVWFQAYVPGTMDQAMALVERVRAAGFGTLVITVDTPVSANRENNVRAGFSTPLRPSPGLIWDGLTHPRWTAGTFIQTLCRHGVPHFENNYATRGAPIVSRNVLRDFSDRAHLCWDWLKAIRRNWPGKLVVKGVLAEQDARMAVEHGVDGIIVSNHGGRQLDGAIAPLRALPGIVRACPGVPVMMDSGIRRGTDVLKALALGARLVFVGRPFGFAAALAGQRGVEHAMDLLQAEITRDAALLGLTDIQDIGPQYLQTLSSASHFQQYLA</sequence>
<reference evidence="9 10" key="1">
    <citation type="submission" date="2020-07" db="EMBL/GenBank/DDBJ databases">
        <title>Taxonomic revisions and descriptions of new bacterial species based on genomic comparisons in the high-G+C-content subgroup of the family Alcaligenaceae.</title>
        <authorList>
            <person name="Szabo A."/>
            <person name="Felfoldi T."/>
        </authorList>
    </citation>
    <scope>NUCLEOTIDE SEQUENCE [LARGE SCALE GENOMIC DNA]</scope>
    <source>
        <strain evidence="9 10">DSM 25264</strain>
    </source>
</reference>
<evidence type="ECO:0000256" key="5">
    <source>
        <dbReference type="ARBA" id="ARBA00024042"/>
    </source>
</evidence>
<evidence type="ECO:0000256" key="4">
    <source>
        <dbReference type="ARBA" id="ARBA00023002"/>
    </source>
</evidence>
<evidence type="ECO:0000256" key="1">
    <source>
        <dbReference type="ARBA" id="ARBA00001917"/>
    </source>
</evidence>
<accession>A0A853FJA2</accession>
<feature type="binding site" evidence="7">
    <location>
        <position position="285"/>
    </location>
    <ligand>
        <name>glyoxylate</name>
        <dbReference type="ChEBI" id="CHEBI:36655"/>
    </ligand>
</feature>
<feature type="binding site" evidence="7">
    <location>
        <begin position="338"/>
        <end position="339"/>
    </location>
    <ligand>
        <name>FMN</name>
        <dbReference type="ChEBI" id="CHEBI:58210"/>
    </ligand>
</feature>
<proteinExistence type="inferred from homology"/>
<dbReference type="AlphaFoldDB" id="A0A853FJA2"/>
<dbReference type="Gene3D" id="3.20.20.70">
    <property type="entry name" value="Aldolase class I"/>
    <property type="match status" value="1"/>
</dbReference>
<dbReference type="PANTHER" id="PTHR10578:SF107">
    <property type="entry name" value="2-HYDROXYACID OXIDASE 1"/>
    <property type="match status" value="1"/>
</dbReference>
<dbReference type="RefSeq" id="WP_129971153.1">
    <property type="nucleotide sequence ID" value="NZ_JACCEW010000007.1"/>
</dbReference>
<dbReference type="OrthoDB" id="8717062at2"/>
<comment type="caution">
    <text evidence="9">The sequence shown here is derived from an EMBL/GenBank/DDBJ whole genome shotgun (WGS) entry which is preliminary data.</text>
</comment>
<evidence type="ECO:0000256" key="3">
    <source>
        <dbReference type="ARBA" id="ARBA00022643"/>
    </source>
</evidence>
<feature type="binding site" evidence="7">
    <location>
        <position position="261"/>
    </location>
    <ligand>
        <name>FMN</name>
        <dbReference type="ChEBI" id="CHEBI:58210"/>
    </ligand>
</feature>
<comment type="cofactor">
    <cofactor evidence="1">
        <name>FMN</name>
        <dbReference type="ChEBI" id="CHEBI:58210"/>
    </cofactor>
</comment>
<evidence type="ECO:0000256" key="2">
    <source>
        <dbReference type="ARBA" id="ARBA00022630"/>
    </source>
</evidence>
<dbReference type="PROSITE" id="PS00557">
    <property type="entry name" value="FMN_HYDROXY_ACID_DH_1"/>
    <property type="match status" value="1"/>
</dbReference>
<keyword evidence="2 7" id="KW-0285">Flavoprotein</keyword>
<feature type="binding site" evidence="7">
    <location>
        <position position="171"/>
    </location>
    <ligand>
        <name>glyoxylate</name>
        <dbReference type="ChEBI" id="CHEBI:36655"/>
    </ligand>
</feature>
<dbReference type="Pfam" id="PF01070">
    <property type="entry name" value="FMN_dh"/>
    <property type="match status" value="1"/>
</dbReference>
<keyword evidence="4" id="KW-0560">Oxidoreductase</keyword>
<evidence type="ECO:0000256" key="7">
    <source>
        <dbReference type="PIRSR" id="PIRSR000138-2"/>
    </source>
</evidence>
<feature type="binding site" evidence="7">
    <location>
        <begin position="85"/>
        <end position="87"/>
    </location>
    <ligand>
        <name>FMN</name>
        <dbReference type="ChEBI" id="CHEBI:58210"/>
    </ligand>
</feature>
<dbReference type="PROSITE" id="PS51349">
    <property type="entry name" value="FMN_HYDROXY_ACID_DH_2"/>
    <property type="match status" value="1"/>
</dbReference>
<keyword evidence="10" id="KW-1185">Reference proteome</keyword>
<feature type="binding site" evidence="7">
    <location>
        <position position="162"/>
    </location>
    <ligand>
        <name>FMN</name>
        <dbReference type="ChEBI" id="CHEBI:58210"/>
    </ligand>
</feature>
<feature type="domain" description="FMN hydroxy acid dehydrogenase" evidence="8">
    <location>
        <begin position="6"/>
        <end position="389"/>
    </location>
</feature>
<feature type="binding site" evidence="7">
    <location>
        <position position="134"/>
    </location>
    <ligand>
        <name>FMN</name>
        <dbReference type="ChEBI" id="CHEBI:58210"/>
    </ligand>
</feature>
<dbReference type="EMBL" id="JACCEW010000007">
    <property type="protein sequence ID" value="NYT38820.1"/>
    <property type="molecule type" value="Genomic_DNA"/>
</dbReference>
<organism evidence="9 10">
    <name type="scientific">Allopusillimonas soli</name>
    <dbReference type="NCBI Taxonomy" id="659016"/>
    <lineage>
        <taxon>Bacteria</taxon>
        <taxon>Pseudomonadati</taxon>
        <taxon>Pseudomonadota</taxon>
        <taxon>Betaproteobacteria</taxon>
        <taxon>Burkholderiales</taxon>
        <taxon>Alcaligenaceae</taxon>
        <taxon>Allopusillimonas</taxon>
    </lineage>
</organism>
<feature type="binding site" evidence="7">
    <location>
        <begin position="315"/>
        <end position="319"/>
    </location>
    <ligand>
        <name>FMN</name>
        <dbReference type="ChEBI" id="CHEBI:58210"/>
    </ligand>
</feature>
<comment type="similarity">
    <text evidence="5">Belongs to the FMN-dependent alpha-hydroxy acid dehydrogenase family.</text>
</comment>
<keyword evidence="3 7" id="KW-0288">FMN</keyword>
<dbReference type="GO" id="GO:0010181">
    <property type="term" value="F:FMN binding"/>
    <property type="evidence" value="ECO:0007669"/>
    <property type="project" value="InterPro"/>
</dbReference>
<gene>
    <name evidence="9" type="ORF">H0A68_18230</name>
</gene>
<dbReference type="PIRSF" id="PIRSF000138">
    <property type="entry name" value="Al-hdrx_acd_dh"/>
    <property type="match status" value="1"/>
</dbReference>
<dbReference type="GO" id="GO:0016491">
    <property type="term" value="F:oxidoreductase activity"/>
    <property type="evidence" value="ECO:0007669"/>
    <property type="project" value="UniProtKB-KW"/>
</dbReference>
<dbReference type="PANTHER" id="PTHR10578">
    <property type="entry name" value="S -2-HYDROXY-ACID OXIDASE-RELATED"/>
    <property type="match status" value="1"/>
</dbReference>
<dbReference type="SUPFAM" id="SSF51395">
    <property type="entry name" value="FMN-linked oxidoreductases"/>
    <property type="match status" value="1"/>
</dbReference>
<dbReference type="InterPro" id="IPR037396">
    <property type="entry name" value="FMN_HAD"/>
</dbReference>
<dbReference type="InterPro" id="IPR013785">
    <property type="entry name" value="Aldolase_TIM"/>
</dbReference>
<dbReference type="InterPro" id="IPR012133">
    <property type="entry name" value="Alpha-hydoxy_acid_DH_FMN"/>
</dbReference>
<feature type="binding site" evidence="7">
    <location>
        <position position="288"/>
    </location>
    <ligand>
        <name>glyoxylate</name>
        <dbReference type="ChEBI" id="CHEBI:36655"/>
    </ligand>
</feature>
<feature type="binding site" evidence="7">
    <location>
        <position position="283"/>
    </location>
    <ligand>
        <name>FMN</name>
        <dbReference type="ChEBI" id="CHEBI:58210"/>
    </ligand>
</feature>